<evidence type="ECO:0000313" key="6">
    <source>
        <dbReference type="Proteomes" id="UP000256601"/>
    </source>
</evidence>
<dbReference type="GO" id="GO:0006457">
    <property type="term" value="P:protein folding"/>
    <property type="evidence" value="ECO:0007669"/>
    <property type="project" value="EnsemblFungi"/>
</dbReference>
<dbReference type="GO" id="GO:0045944">
    <property type="term" value="P:positive regulation of transcription by RNA polymerase II"/>
    <property type="evidence" value="ECO:0007669"/>
    <property type="project" value="EnsemblFungi"/>
</dbReference>
<dbReference type="GeneID" id="2905934"/>
<dbReference type="PANTHER" id="PTHR21148">
    <property type="entry name" value="THIOREDOXIN DOMAIN-CONTAINING PROTEIN 9"/>
    <property type="match status" value="1"/>
</dbReference>
<dbReference type="Proteomes" id="UP000256601">
    <property type="component" value="Unassembled WGS sequence"/>
</dbReference>
<dbReference type="VEuPathDB" id="FungiDB:YALI1_A00983g"/>
<dbReference type="RefSeq" id="XP_499628.1">
    <property type="nucleotide sequence ID" value="XM_499628.1"/>
</dbReference>
<dbReference type="OrthoDB" id="10257948at2759"/>
<proteinExistence type="inferred from homology"/>
<evidence type="ECO:0000313" key="5">
    <source>
        <dbReference type="Proteomes" id="UP000182444"/>
    </source>
</evidence>
<dbReference type="InterPro" id="IPR036249">
    <property type="entry name" value="Thioredoxin-like_sf"/>
</dbReference>
<organism evidence="3 5">
    <name type="scientific">Yarrowia lipolytica</name>
    <name type="common">Candida lipolytica</name>
    <dbReference type="NCBI Taxonomy" id="4952"/>
    <lineage>
        <taxon>Eukaryota</taxon>
        <taxon>Fungi</taxon>
        <taxon>Dikarya</taxon>
        <taxon>Ascomycota</taxon>
        <taxon>Saccharomycotina</taxon>
        <taxon>Dipodascomycetes</taxon>
        <taxon>Dipodascales</taxon>
        <taxon>Dipodascales incertae sedis</taxon>
        <taxon>Yarrowia</taxon>
    </lineage>
</organism>
<evidence type="ECO:0000259" key="2">
    <source>
        <dbReference type="Pfam" id="PF02114"/>
    </source>
</evidence>
<dbReference type="SUPFAM" id="SSF52833">
    <property type="entry name" value="Thioredoxin-like"/>
    <property type="match status" value="1"/>
</dbReference>
<reference evidence="4 6" key="2">
    <citation type="submission" date="2018-07" db="EMBL/GenBank/DDBJ databases">
        <title>Draft Genome Assemblies for Five Robust Yarrowia lipolytica Strains Exhibiting High Lipid Production and Pentose Sugar Utilization and Sugar Alcohol Secretion from Undetoxified Lignocellulosic Biomass Hydrolysates.</title>
        <authorList>
            <consortium name="DOE Joint Genome Institute"/>
            <person name="Walker C."/>
            <person name="Ryu S."/>
            <person name="Na H."/>
            <person name="Zane M."/>
            <person name="LaButti K."/>
            <person name="Lipzen A."/>
            <person name="Haridas S."/>
            <person name="Barry K."/>
            <person name="Grigoriev I.V."/>
            <person name="Quarterman J."/>
            <person name="Slininger P."/>
            <person name="Dien B."/>
            <person name="Trinh C.T."/>
        </authorList>
    </citation>
    <scope>NUCLEOTIDE SEQUENCE [LARGE SCALE GENOMIC DNA]</scope>
    <source>
        <strain evidence="4 6">YB392</strain>
    </source>
</reference>
<dbReference type="Proteomes" id="UP000182444">
    <property type="component" value="Chromosome 1A"/>
</dbReference>
<dbReference type="OMA" id="CVIAFID"/>
<accession>A0A1H6Q7K5</accession>
<dbReference type="AlphaFoldDB" id="A0A1H6Q7K5"/>
<reference evidence="3 5" key="1">
    <citation type="journal article" date="2016" name="PLoS ONE">
        <title>Sequence Assembly of Yarrowia lipolytica Strain W29/CLIB89 Shows Transposable Element Diversity.</title>
        <authorList>
            <person name="Magnan C."/>
            <person name="Yu J."/>
            <person name="Chang I."/>
            <person name="Jahn E."/>
            <person name="Kanomata Y."/>
            <person name="Wu J."/>
            <person name="Zeller M."/>
            <person name="Oakes M."/>
            <person name="Baldi P."/>
            <person name="Sandmeyer S."/>
        </authorList>
    </citation>
    <scope>NUCLEOTIDE SEQUENCE [LARGE SCALE GENOMIC DNA]</scope>
    <source>
        <strain evidence="3">CLIB89</strain>
        <strain evidence="5">CLIB89(W29)</strain>
    </source>
</reference>
<dbReference type="InterPro" id="IPR024253">
    <property type="entry name" value="Phosducin_thioredoxin-like_dom"/>
</dbReference>
<dbReference type="EMBL" id="KZ859071">
    <property type="protein sequence ID" value="RDW23642.1"/>
    <property type="molecule type" value="Genomic_DNA"/>
</dbReference>
<sequence>MSLLDRYNSQLVDEGDAEDQEFLDLLDDDEAFQGYREQRIAELSRQMKEAKDGAQSGHGSVQTLESDKDVLEATTSADRCVIHFFHPDFTRCKIMDSKLEQLAARHLGTRFVRVDASKAPFLATKLGLKALPVVVCYIKGQEATRVVGFERLGGTDNFQLSALENLLYTYGIIQRVGTSGMRRAEKKMEEEDEDWSD</sequence>
<dbReference type="GO" id="GO:0031683">
    <property type="term" value="F:G-protein beta/gamma-subunit complex binding"/>
    <property type="evidence" value="ECO:0007669"/>
    <property type="project" value="EnsemblFungi"/>
</dbReference>
<dbReference type="GO" id="GO:0071444">
    <property type="term" value="P:cellular response to pheromone"/>
    <property type="evidence" value="ECO:0007669"/>
    <property type="project" value="EnsemblFungi"/>
</dbReference>
<name>A0A1H6Q7K5_YARLL</name>
<comment type="similarity">
    <text evidence="1">Belongs to the phosducin family.</text>
</comment>
<evidence type="ECO:0000256" key="1">
    <source>
        <dbReference type="ARBA" id="ARBA00009686"/>
    </source>
</evidence>
<feature type="domain" description="Phosducin" evidence="2">
    <location>
        <begin position="26"/>
        <end position="175"/>
    </location>
</feature>
<dbReference type="eggNOG" id="KOG1672">
    <property type="taxonomic scope" value="Eukaryota"/>
</dbReference>
<dbReference type="KEGG" id="yli:2905934"/>
<dbReference type="CDD" id="cd02989">
    <property type="entry name" value="Phd_like_TxnDC9"/>
    <property type="match status" value="1"/>
</dbReference>
<protein>
    <submittedName>
        <fullName evidence="4">Thioredoxin-like protein</fullName>
    </submittedName>
</protein>
<dbReference type="EMBL" id="CP017553">
    <property type="protein sequence ID" value="AOW00104.1"/>
    <property type="molecule type" value="Genomic_DNA"/>
</dbReference>
<evidence type="ECO:0000313" key="3">
    <source>
        <dbReference type="EMBL" id="AOW00104.1"/>
    </source>
</evidence>
<dbReference type="Pfam" id="PF02114">
    <property type="entry name" value="Phosducin"/>
    <property type="match status" value="1"/>
</dbReference>
<dbReference type="Gene3D" id="3.40.30.10">
    <property type="entry name" value="Glutaredoxin"/>
    <property type="match status" value="1"/>
</dbReference>
<evidence type="ECO:0000313" key="4">
    <source>
        <dbReference type="EMBL" id="RDW23642.1"/>
    </source>
</evidence>
<dbReference type="VEuPathDB" id="FungiDB:YALI0_A00781g"/>
<gene>
    <name evidence="4" type="ORF">B0I71DRAFT_135604</name>
    <name evidence="3" type="ORF">YALI1_A00983g</name>
</gene>